<dbReference type="GO" id="GO:0006779">
    <property type="term" value="P:porphyrin-containing compound biosynthetic process"/>
    <property type="evidence" value="ECO:0007669"/>
    <property type="project" value="UniProtKB-KW"/>
</dbReference>
<keyword evidence="7 10" id="KW-1133">Transmembrane helix</keyword>
<protein>
    <submittedName>
        <fullName evidence="12">Heme biosynthesis protein HemY</fullName>
    </submittedName>
</protein>
<dbReference type="GO" id="GO:0005886">
    <property type="term" value="C:plasma membrane"/>
    <property type="evidence" value="ECO:0007669"/>
    <property type="project" value="UniProtKB-SubCell"/>
</dbReference>
<dbReference type="Pfam" id="PF07219">
    <property type="entry name" value="HemY_N"/>
    <property type="match status" value="1"/>
</dbReference>
<comment type="subcellular location">
    <subcellularLocation>
        <location evidence="2">Cell inner membrane</location>
        <topology evidence="2">Multi-pass membrane protein</topology>
    </subcellularLocation>
</comment>
<dbReference type="Gene3D" id="1.25.40.10">
    <property type="entry name" value="Tetratricopeptide repeat domain"/>
    <property type="match status" value="2"/>
</dbReference>
<gene>
    <name evidence="12" type="ORF">LL252_10025</name>
</gene>
<comment type="caution">
    <text evidence="12">The sequence shown here is derived from an EMBL/GenBank/DDBJ whole genome shotgun (WGS) entry which is preliminary data.</text>
</comment>
<evidence type="ECO:0000256" key="5">
    <source>
        <dbReference type="ARBA" id="ARBA00022519"/>
    </source>
</evidence>
<evidence type="ECO:0000313" key="12">
    <source>
        <dbReference type="EMBL" id="MCC4308906.1"/>
    </source>
</evidence>
<evidence type="ECO:0000256" key="8">
    <source>
        <dbReference type="ARBA" id="ARBA00023136"/>
    </source>
</evidence>
<dbReference type="InterPro" id="IPR010817">
    <property type="entry name" value="HemY_N"/>
</dbReference>
<dbReference type="NCBIfam" id="TIGR00540">
    <property type="entry name" value="TPR_hemY_coli"/>
    <property type="match status" value="1"/>
</dbReference>
<keyword evidence="9" id="KW-0627">Porphyrin biosynthesis</keyword>
<keyword evidence="13" id="KW-1185">Reference proteome</keyword>
<dbReference type="Proteomes" id="UP001108027">
    <property type="component" value="Unassembled WGS sequence"/>
</dbReference>
<evidence type="ECO:0000256" key="10">
    <source>
        <dbReference type="SAM" id="Phobius"/>
    </source>
</evidence>
<proteinExistence type="predicted"/>
<feature type="domain" description="HemY N-terminal" evidence="11">
    <location>
        <begin position="27"/>
        <end position="132"/>
    </location>
</feature>
<evidence type="ECO:0000256" key="6">
    <source>
        <dbReference type="ARBA" id="ARBA00022692"/>
    </source>
</evidence>
<evidence type="ECO:0000259" key="11">
    <source>
        <dbReference type="Pfam" id="PF07219"/>
    </source>
</evidence>
<comment type="function">
    <text evidence="1">Involved in a late step of protoheme IX synthesis.</text>
</comment>
<keyword evidence="5" id="KW-0997">Cell inner membrane</keyword>
<sequence length="412" mass="45808">MKKALLLIVAALVAATLLGRWMAADSGYVLVIRDQWRLESTLGFAVLAAILAAVALVVLTLLLNLLWNAAEPVRATRRFRLKVARRRLKSGFILLMDGELDKAERLLVSAGRDGDWPLVAWLLAAECARQRGDGEALERYLRAAADCRRGDAVAGLMRARFALDEGRPDRARRELQELAERAPGNQRVQALYADVLERERDWEALCALMPRLRRALGEQAAARRERRAWLARLQHLGQKPGFNDAESRARELRELWKKVPTALRQDPAMVARFAGFLAQLGDGRRALQLVREQLQRDWDDRLPPVLEAIDDLSPDELLQVLEKWLLERPGNAAVLITAGRVALKARLWGKAQNFFEAAANSSQSATALAELSRLYLALGDRTKAAAVLERRVAELGGGLPALPMPDNATQPS</sequence>
<dbReference type="RefSeq" id="WP_204431623.1">
    <property type="nucleotide sequence ID" value="NZ_JADDOL010000037.1"/>
</dbReference>
<evidence type="ECO:0000313" key="13">
    <source>
        <dbReference type="Proteomes" id="UP001108027"/>
    </source>
</evidence>
<feature type="transmembrane region" description="Helical" evidence="10">
    <location>
        <begin position="43"/>
        <end position="67"/>
    </location>
</feature>
<dbReference type="InterPro" id="IPR011990">
    <property type="entry name" value="TPR-like_helical_dom_sf"/>
</dbReference>
<keyword evidence="4" id="KW-1003">Cell membrane</keyword>
<dbReference type="SUPFAM" id="SSF48452">
    <property type="entry name" value="TPR-like"/>
    <property type="match status" value="1"/>
</dbReference>
<evidence type="ECO:0000256" key="7">
    <source>
        <dbReference type="ARBA" id="ARBA00022989"/>
    </source>
</evidence>
<comment type="pathway">
    <text evidence="3">Porphyrin-containing compound metabolism; protoheme biosynthesis.</text>
</comment>
<dbReference type="EMBL" id="JAJGNA010000010">
    <property type="protein sequence ID" value="MCC4308906.1"/>
    <property type="molecule type" value="Genomic_DNA"/>
</dbReference>
<evidence type="ECO:0000256" key="2">
    <source>
        <dbReference type="ARBA" id="ARBA00004429"/>
    </source>
</evidence>
<evidence type="ECO:0000256" key="3">
    <source>
        <dbReference type="ARBA" id="ARBA00004744"/>
    </source>
</evidence>
<keyword evidence="6 10" id="KW-0812">Transmembrane</keyword>
<evidence type="ECO:0000256" key="9">
    <source>
        <dbReference type="ARBA" id="ARBA00023244"/>
    </source>
</evidence>
<dbReference type="GO" id="GO:0042168">
    <property type="term" value="P:heme metabolic process"/>
    <property type="evidence" value="ECO:0007669"/>
    <property type="project" value="InterPro"/>
</dbReference>
<dbReference type="InterPro" id="IPR005254">
    <property type="entry name" value="Heme_biosyn_assoc_TPR_pro"/>
</dbReference>
<evidence type="ECO:0000256" key="1">
    <source>
        <dbReference type="ARBA" id="ARBA00002962"/>
    </source>
</evidence>
<keyword evidence="8 10" id="KW-0472">Membrane</keyword>
<dbReference type="AlphaFoldDB" id="A0A9Q3UMV8"/>
<evidence type="ECO:0000256" key="4">
    <source>
        <dbReference type="ARBA" id="ARBA00022475"/>
    </source>
</evidence>
<organism evidence="12 13">
    <name type="scientific">Alloalcanivorax marinus</name>
    <dbReference type="NCBI Taxonomy" id="1177169"/>
    <lineage>
        <taxon>Bacteria</taxon>
        <taxon>Pseudomonadati</taxon>
        <taxon>Pseudomonadota</taxon>
        <taxon>Gammaproteobacteria</taxon>
        <taxon>Oceanospirillales</taxon>
        <taxon>Alcanivoracaceae</taxon>
        <taxon>Alloalcanivorax</taxon>
    </lineage>
</organism>
<name>A0A9Q3UMV8_9GAMM</name>
<accession>A0A9Q3UMV8</accession>
<reference evidence="12" key="1">
    <citation type="submission" date="2021-10" db="EMBL/GenBank/DDBJ databases">
        <title>The diversity and Nitrogen Metabolism of Culturable Nitrate-Utilizing Bacteria Within the Oxygen Minimum Zone of the Changjiang (Yangtze River)Estuary.</title>
        <authorList>
            <person name="Zhang D."/>
            <person name="Zheng J."/>
            <person name="Liu S."/>
            <person name="He W."/>
        </authorList>
    </citation>
    <scope>NUCLEOTIDE SEQUENCE</scope>
    <source>
        <strain evidence="12">FXH-223</strain>
    </source>
</reference>